<evidence type="ECO:0000313" key="5">
    <source>
        <dbReference type="EMBL" id="ROR46019.1"/>
    </source>
</evidence>
<evidence type="ECO:0000256" key="1">
    <source>
        <dbReference type="ARBA" id="ARBA00022962"/>
    </source>
</evidence>
<dbReference type="GO" id="GO:0008360">
    <property type="term" value="P:regulation of cell shape"/>
    <property type="evidence" value="ECO:0007669"/>
    <property type="project" value="UniProtKB-KW"/>
</dbReference>
<dbReference type="SUPFAM" id="SSF52317">
    <property type="entry name" value="Class I glutamine amidotransferase-like"/>
    <property type="match status" value="1"/>
</dbReference>
<dbReference type="InterPro" id="IPR043702">
    <property type="entry name" value="Lipid_II_synth_GatD"/>
</dbReference>
<evidence type="ECO:0000313" key="6">
    <source>
        <dbReference type="Proteomes" id="UP000267408"/>
    </source>
</evidence>
<comment type="catalytic activity">
    <reaction evidence="2">
        <text>L-glutamine + H2O = L-glutamate + NH4(+)</text>
        <dbReference type="Rhea" id="RHEA:15889"/>
        <dbReference type="ChEBI" id="CHEBI:15377"/>
        <dbReference type="ChEBI" id="CHEBI:28938"/>
        <dbReference type="ChEBI" id="CHEBI:29985"/>
        <dbReference type="ChEBI" id="CHEBI:58359"/>
        <dbReference type="EC" id="3.5.1.2"/>
    </reaction>
</comment>
<dbReference type="EC" id="3.5.1.2" evidence="2"/>
<feature type="region of interest" description="Disordered" evidence="3">
    <location>
        <begin position="1"/>
        <end position="83"/>
    </location>
</feature>
<feature type="compositionally biased region" description="Low complexity" evidence="3">
    <location>
        <begin position="1"/>
        <end position="13"/>
    </location>
</feature>
<feature type="active site" description="Nucleophile" evidence="2">
    <location>
        <position position="177"/>
    </location>
</feature>
<keyword evidence="2" id="KW-0961">Cell wall biogenesis/degradation</keyword>
<keyword evidence="2" id="KW-0573">Peptidoglycan synthesis</keyword>
<organism evidence="5 6">
    <name type="scientific">Kitasatospora cineracea</name>
    <dbReference type="NCBI Taxonomy" id="88074"/>
    <lineage>
        <taxon>Bacteria</taxon>
        <taxon>Bacillati</taxon>
        <taxon>Actinomycetota</taxon>
        <taxon>Actinomycetes</taxon>
        <taxon>Kitasatosporales</taxon>
        <taxon>Streptomycetaceae</taxon>
        <taxon>Kitasatospora</taxon>
    </lineage>
</organism>
<dbReference type="AlphaFoldDB" id="A0A8G1UN90"/>
<comment type="pathway">
    <text evidence="2">Cell wall biogenesis; peptidoglycan biosynthesis.</text>
</comment>
<dbReference type="GO" id="GO:0009252">
    <property type="term" value="P:peptidoglycan biosynthetic process"/>
    <property type="evidence" value="ECO:0007669"/>
    <property type="project" value="UniProtKB-UniRule"/>
</dbReference>
<name>A0A8G1UN90_9ACTN</name>
<accession>A0A8G1UN90</accession>
<dbReference type="EMBL" id="RJVJ01000001">
    <property type="protein sequence ID" value="ROR46019.1"/>
    <property type="molecule type" value="Genomic_DNA"/>
</dbReference>
<evidence type="ECO:0000256" key="3">
    <source>
        <dbReference type="SAM" id="MobiDB-lite"/>
    </source>
</evidence>
<dbReference type="Pfam" id="PF07685">
    <property type="entry name" value="GATase_3"/>
    <property type="match status" value="1"/>
</dbReference>
<protein>
    <recommendedName>
        <fullName evidence="2">Lipid II isoglutaminyl synthase (glutamine-hydrolyzing) subunit GatD</fullName>
        <ecNumber evidence="2">6.3.5.13</ecNumber>
    </recommendedName>
    <alternativeName>
        <fullName evidence="2">Lipid II isoglutaminyl synthase glutaminase subunit</fullName>
        <ecNumber evidence="2">3.5.1.2</ecNumber>
    </alternativeName>
</protein>
<comment type="catalytic activity">
    <reaction evidence="2">
        <text>beta-D-GlcNAc-(1-&gt;4)-Mur2Ac(oyl-L-Ala-gamma-D-Glu-L-Lys-D-Ala-D-Ala)-di-trans,octa-cis-undecaprenyl diphosphate + L-glutamine + ATP + H2O = beta-D-GlcNAc-(1-&gt;4)-Mur2Ac(oyl-L-Ala-D-isoglutaminyl-L-Lys-D-Ala-D-Ala)-di-trans,octa-cis-undecaprenyl diphosphate + L-glutamate + ADP + phosphate + H(+)</text>
        <dbReference type="Rhea" id="RHEA:57928"/>
        <dbReference type="ChEBI" id="CHEBI:15377"/>
        <dbReference type="ChEBI" id="CHEBI:15378"/>
        <dbReference type="ChEBI" id="CHEBI:29985"/>
        <dbReference type="ChEBI" id="CHEBI:30616"/>
        <dbReference type="ChEBI" id="CHEBI:43474"/>
        <dbReference type="ChEBI" id="CHEBI:58359"/>
        <dbReference type="ChEBI" id="CHEBI:60033"/>
        <dbReference type="ChEBI" id="CHEBI:62233"/>
        <dbReference type="ChEBI" id="CHEBI:456216"/>
        <dbReference type="EC" id="6.3.5.13"/>
    </reaction>
</comment>
<keyword evidence="1 2" id="KW-0315">Glutamine amidotransferase</keyword>
<dbReference type="PANTHER" id="PTHR21343:SF9">
    <property type="entry name" value="LIPID II ISOGLUTAMINYL SYNTHASE (GLUTAMINE-HYDROLYZING) SUBUNIT GATD"/>
    <property type="match status" value="1"/>
</dbReference>
<dbReference type="Proteomes" id="UP000267408">
    <property type="component" value="Unassembled WGS sequence"/>
</dbReference>
<dbReference type="InterPro" id="IPR029062">
    <property type="entry name" value="Class_I_gatase-like"/>
</dbReference>
<comment type="similarity">
    <text evidence="2">Belongs to the CobB/CobQ family. GatD subfamily.</text>
</comment>
<gene>
    <name evidence="2" type="primary">gatD</name>
    <name evidence="5" type="ORF">EDD39_4274</name>
</gene>
<keyword evidence="2" id="KW-0133">Cell shape</keyword>
<feature type="domain" description="CobB/CobQ-like glutamine amidotransferase" evidence="4">
    <location>
        <begin position="90"/>
        <end position="285"/>
    </location>
</feature>
<reference evidence="5 6" key="1">
    <citation type="submission" date="2018-11" db="EMBL/GenBank/DDBJ databases">
        <title>Sequencing the genomes of 1000 actinobacteria strains.</title>
        <authorList>
            <person name="Klenk H.-P."/>
        </authorList>
    </citation>
    <scope>NUCLEOTIDE SEQUENCE [LARGE SCALE GENOMIC DNA]</scope>
    <source>
        <strain evidence="5 6">DSM 44780</strain>
    </source>
</reference>
<dbReference type="CDD" id="cd01750">
    <property type="entry name" value="GATase1_CobQ"/>
    <property type="match status" value="1"/>
</dbReference>
<sequence>MSDQYYGGQQQFGDQGGYGRQQQPYGGQPSYEQQQYDPQQQQQQQYGQYEQQQAYGEPQQHQQYGGDAPQQPAPQQQFGRSSRMSESSLRVVWVYPDLLSTYGDRGNALVVERRARQRGLGVQRIDVRSDQSVPTSGDIYLIGGGEDRPQRLAAERLRNDGGLVRAAENGAIIFSVCAGFQILGHEFVNDLGEREAGLGLLDVWTVRGEGARCVGDVLADVSPQLNLPQLTGFENHQGVTHLGEGVSPFATVQVGRGNGTGDGTEGAWRDTVFGTYLHGPVMARNPAVADLLIKLALDVNALPPADTTWYDALRAERIAAARPA</sequence>
<proteinExistence type="inferred from homology"/>
<dbReference type="GO" id="GO:0071555">
    <property type="term" value="P:cell wall organization"/>
    <property type="evidence" value="ECO:0007669"/>
    <property type="project" value="UniProtKB-KW"/>
</dbReference>
<dbReference type="GO" id="GO:0009236">
    <property type="term" value="P:cobalamin biosynthetic process"/>
    <property type="evidence" value="ECO:0007669"/>
    <property type="project" value="InterPro"/>
</dbReference>
<dbReference type="Gene3D" id="3.40.50.880">
    <property type="match status" value="1"/>
</dbReference>
<evidence type="ECO:0000259" key="4">
    <source>
        <dbReference type="Pfam" id="PF07685"/>
    </source>
</evidence>
<dbReference type="EC" id="6.3.5.13" evidence="2"/>
<comment type="subunit">
    <text evidence="2">Forms a heterodimer with MurT.</text>
</comment>
<comment type="caution">
    <text evidence="5">The sequence shown here is derived from an EMBL/GenBank/DDBJ whole genome shotgun (WGS) entry which is preliminary data.</text>
</comment>
<keyword evidence="2" id="KW-0436">Ligase</keyword>
<evidence type="ECO:0000256" key="2">
    <source>
        <dbReference type="HAMAP-Rule" id="MF_02213"/>
    </source>
</evidence>
<dbReference type="HAMAP" id="MF_02213">
    <property type="entry name" value="Lipid_II_synth_GatD"/>
    <property type="match status" value="1"/>
</dbReference>
<dbReference type="InterPro" id="IPR011698">
    <property type="entry name" value="GATase_3"/>
</dbReference>
<dbReference type="UniPathway" id="UPA00219"/>
<dbReference type="InterPro" id="IPR033949">
    <property type="entry name" value="CobQ_GATase1"/>
</dbReference>
<feature type="binding site" evidence="2">
    <location>
        <position position="212"/>
    </location>
    <ligand>
        <name>substrate</name>
    </ligand>
</feature>
<feature type="active site" evidence="2">
    <location>
        <position position="278"/>
    </location>
</feature>
<dbReference type="GO" id="GO:0004359">
    <property type="term" value="F:glutaminase activity"/>
    <property type="evidence" value="ECO:0007669"/>
    <property type="project" value="UniProtKB-UniRule"/>
</dbReference>
<keyword evidence="2" id="KW-0378">Hydrolase</keyword>
<feature type="compositionally biased region" description="Low complexity" evidence="3">
    <location>
        <begin position="20"/>
        <end position="77"/>
    </location>
</feature>
<dbReference type="PANTHER" id="PTHR21343">
    <property type="entry name" value="DETHIOBIOTIN SYNTHETASE"/>
    <property type="match status" value="1"/>
</dbReference>
<dbReference type="PROSITE" id="PS51274">
    <property type="entry name" value="GATASE_COBBQ"/>
    <property type="match status" value="1"/>
</dbReference>
<dbReference type="GO" id="GO:0140282">
    <property type="term" value="F:carbon-nitrogen ligase activity on lipid II"/>
    <property type="evidence" value="ECO:0007669"/>
    <property type="project" value="UniProtKB-UniRule"/>
</dbReference>
<comment type="function">
    <text evidence="2">The lipid II isoglutaminyl synthase complex catalyzes the formation of alpha-D-isoglutamine in the cell wall lipid II stem peptide. The GatD subunit catalyzes the hydrolysis of glutamine to glutamate and ammonia. The resulting ammonia molecule is channeled to the active site of MurT.</text>
</comment>